<evidence type="ECO:0000313" key="3">
    <source>
        <dbReference type="Proteomes" id="UP000009047"/>
    </source>
</evidence>
<evidence type="ECO:0000259" key="1">
    <source>
        <dbReference type="Pfam" id="PF01966"/>
    </source>
</evidence>
<dbReference type="STRING" id="644282.Deba_0265"/>
<dbReference type="EMBL" id="CP002085">
    <property type="protein sequence ID" value="ADK83642.1"/>
    <property type="molecule type" value="Genomic_DNA"/>
</dbReference>
<name>E1QGD0_DESB2</name>
<dbReference type="Gene3D" id="1.10.3210.10">
    <property type="entry name" value="Hypothetical protein af1432"/>
    <property type="match status" value="1"/>
</dbReference>
<dbReference type="Proteomes" id="UP000009047">
    <property type="component" value="Chromosome"/>
</dbReference>
<reference evidence="2 3" key="1">
    <citation type="journal article" date="2010" name="Stand. Genomic Sci.">
        <title>Complete genome sequence of Desulfarculus baarsii type strain (2st14).</title>
        <authorList>
            <person name="Sun H."/>
            <person name="Spring S."/>
            <person name="Lapidus A."/>
            <person name="Davenport K."/>
            <person name="Del Rio T.G."/>
            <person name="Tice H."/>
            <person name="Nolan M."/>
            <person name="Copeland A."/>
            <person name="Cheng J.F."/>
            <person name="Lucas S."/>
            <person name="Tapia R."/>
            <person name="Goodwin L."/>
            <person name="Pitluck S."/>
            <person name="Ivanova N."/>
            <person name="Pagani I."/>
            <person name="Mavromatis K."/>
            <person name="Ovchinnikova G."/>
            <person name="Pati A."/>
            <person name="Chen A."/>
            <person name="Palaniappan K."/>
            <person name="Hauser L."/>
            <person name="Chang Y.J."/>
            <person name="Jeffries C.D."/>
            <person name="Detter J.C."/>
            <person name="Han C."/>
            <person name="Rohde M."/>
            <person name="Brambilla E."/>
            <person name="Goker M."/>
            <person name="Woyke T."/>
            <person name="Bristow J."/>
            <person name="Eisen J.A."/>
            <person name="Markowitz V."/>
            <person name="Hugenholtz P."/>
            <person name="Kyrpides N.C."/>
            <person name="Klenk H.P."/>
            <person name="Land M."/>
        </authorList>
    </citation>
    <scope>NUCLEOTIDE SEQUENCE [LARGE SCALE GENOMIC DNA]</scope>
    <source>
        <strain evidence="3">ATCC 33931 / DSM 2075 / LMG 7858 / VKM B-1802 / 2st14</strain>
    </source>
</reference>
<dbReference type="HOGENOM" id="CLU_116766_0_0_7"/>
<dbReference type="Pfam" id="PF01966">
    <property type="entry name" value="HD"/>
    <property type="match status" value="1"/>
</dbReference>
<gene>
    <name evidence="2" type="ordered locus">Deba_0265</name>
</gene>
<dbReference type="RefSeq" id="WP_013257098.1">
    <property type="nucleotide sequence ID" value="NC_014365.1"/>
</dbReference>
<sequence>MTDELFQPITADTPLPSLAEIMAMWEAHAMLDNIRAHSRVVRDVALRVADWLVAGGLRLNLPAIEAGALLHDIAKTPCLGSDRRHDIEGALMVAQAGYPALSWLVRYHVRLPKDHPIDESAVINYADKRVRHDEVVSLDLRYDYFIEHYGRGVPEYLERIEQGRLKAHRAEARLFSLMKDNHRPEEITRLWREGAL</sequence>
<protein>
    <submittedName>
        <fullName evidence="2">Metal dependent phosphohydrolase</fullName>
    </submittedName>
</protein>
<evidence type="ECO:0000313" key="2">
    <source>
        <dbReference type="EMBL" id="ADK83642.1"/>
    </source>
</evidence>
<proteinExistence type="predicted"/>
<keyword evidence="3" id="KW-1185">Reference proteome</keyword>
<dbReference type="NCBIfam" id="TIGR00277">
    <property type="entry name" value="HDIG"/>
    <property type="match status" value="1"/>
</dbReference>
<dbReference type="AlphaFoldDB" id="E1QGD0"/>
<organism evidence="2 3">
    <name type="scientific">Desulfarculus baarsii (strain ATCC 33931 / DSM 2075 / LMG 7858 / VKM B-1802 / 2st14)</name>
    <dbReference type="NCBI Taxonomy" id="644282"/>
    <lineage>
        <taxon>Bacteria</taxon>
        <taxon>Pseudomonadati</taxon>
        <taxon>Thermodesulfobacteriota</taxon>
        <taxon>Desulfarculia</taxon>
        <taxon>Desulfarculales</taxon>
        <taxon>Desulfarculaceae</taxon>
        <taxon>Desulfarculus</taxon>
    </lineage>
</organism>
<dbReference type="KEGG" id="dbr:Deba_0265"/>
<dbReference type="OrthoDB" id="5431498at2"/>
<dbReference type="SUPFAM" id="SSF109604">
    <property type="entry name" value="HD-domain/PDEase-like"/>
    <property type="match status" value="1"/>
</dbReference>
<dbReference type="InterPro" id="IPR006674">
    <property type="entry name" value="HD_domain"/>
</dbReference>
<accession>E1QGD0</accession>
<dbReference type="InterPro" id="IPR006675">
    <property type="entry name" value="HDIG_dom"/>
</dbReference>
<dbReference type="eggNOG" id="COG1418">
    <property type="taxonomic scope" value="Bacteria"/>
</dbReference>
<feature type="domain" description="HD" evidence="1">
    <location>
        <begin position="53"/>
        <end position="128"/>
    </location>
</feature>